<accession>A0ABT5GGD7</accession>
<dbReference type="EMBL" id="JAPFQL010000031">
    <property type="protein sequence ID" value="MDC5697325.1"/>
    <property type="molecule type" value="Genomic_DNA"/>
</dbReference>
<evidence type="ECO:0000313" key="3">
    <source>
        <dbReference type="Proteomes" id="UP001150259"/>
    </source>
</evidence>
<feature type="coiled-coil region" evidence="1">
    <location>
        <begin position="33"/>
        <end position="95"/>
    </location>
</feature>
<organism evidence="2 3">
    <name type="scientific">Intrasporangium calvum</name>
    <dbReference type="NCBI Taxonomy" id="53358"/>
    <lineage>
        <taxon>Bacteria</taxon>
        <taxon>Bacillati</taxon>
        <taxon>Actinomycetota</taxon>
        <taxon>Actinomycetes</taxon>
        <taxon>Micrococcales</taxon>
        <taxon>Intrasporangiaceae</taxon>
        <taxon>Intrasporangium</taxon>
    </lineage>
</organism>
<evidence type="ECO:0000313" key="2">
    <source>
        <dbReference type="EMBL" id="MDC5697325.1"/>
    </source>
</evidence>
<keyword evidence="1" id="KW-0175">Coiled coil</keyword>
<reference evidence="2 3" key="1">
    <citation type="submission" date="2022-11" db="EMBL/GenBank/DDBJ databases">
        <title>Anaerobic phenanthrene biodegradation by a DNRA strain PheN6.</title>
        <authorList>
            <person name="Zhang Z."/>
        </authorList>
    </citation>
    <scope>NUCLEOTIDE SEQUENCE [LARGE SCALE GENOMIC DNA]</scope>
    <source>
        <strain evidence="2 3">PheN6</strain>
    </source>
</reference>
<name>A0ABT5GGD7_9MICO</name>
<proteinExistence type="predicted"/>
<sequence>MGDRRIAWIVTTCLLVLALGASSAAYVYSNNSAREWQVRSQQLSAELADMTAQRQQVQGLLDASQAALAETKDSLDEVSGKYNDAAKRIRDLADEKAQAGDTVGVLGTAVQRSRSVAVQLDECVAGLQELQDYLIDLDSYDPSVVLRVAEEINVGCDRAQAASDAFVTWLEGD</sequence>
<comment type="caution">
    <text evidence="2">The sequence shown here is derived from an EMBL/GenBank/DDBJ whole genome shotgun (WGS) entry which is preliminary data.</text>
</comment>
<dbReference type="Proteomes" id="UP001150259">
    <property type="component" value="Unassembled WGS sequence"/>
</dbReference>
<evidence type="ECO:0000256" key="1">
    <source>
        <dbReference type="SAM" id="Coils"/>
    </source>
</evidence>
<protein>
    <submittedName>
        <fullName evidence="2">Uncharacterized protein</fullName>
    </submittedName>
</protein>
<keyword evidence="3" id="KW-1185">Reference proteome</keyword>
<gene>
    <name evidence="2" type="ORF">OO014_08655</name>
</gene>
<dbReference type="RefSeq" id="WP_272461903.1">
    <property type="nucleotide sequence ID" value="NZ_JAPFQL010000031.1"/>
</dbReference>